<dbReference type="Proteomes" id="UP000812277">
    <property type="component" value="Unassembled WGS sequence"/>
</dbReference>
<protein>
    <submittedName>
        <fullName evidence="1">Uncharacterized protein</fullName>
    </submittedName>
</protein>
<accession>A0ABS7DB99</accession>
<evidence type="ECO:0000313" key="2">
    <source>
        <dbReference type="Proteomes" id="UP000812277"/>
    </source>
</evidence>
<name>A0ABS7DB99_9BACL</name>
<gene>
    <name evidence="1" type="ORF">K0T92_20810</name>
</gene>
<reference evidence="1 2" key="1">
    <citation type="submission" date="2021-07" db="EMBL/GenBank/DDBJ databases">
        <title>Paenibacillus radiodurans sp. nov., isolated from the southeastern edge of Tengger Desert.</title>
        <authorList>
            <person name="Zhang G."/>
        </authorList>
    </citation>
    <scope>NUCLEOTIDE SEQUENCE [LARGE SCALE GENOMIC DNA]</scope>
    <source>
        <strain evidence="1 2">DT7-4</strain>
    </source>
</reference>
<proteinExistence type="predicted"/>
<sequence length="68" mass="7866">MKTNESSEKKPTVLMFQPTPLELINDERIADWEKQLREELGVDHLLGNPSITFCRHGDHYHACDSDEV</sequence>
<dbReference type="RefSeq" id="WP_219874415.1">
    <property type="nucleotide sequence ID" value="NZ_JAHZIJ010000021.1"/>
</dbReference>
<keyword evidence="2" id="KW-1185">Reference proteome</keyword>
<comment type="caution">
    <text evidence="1">The sequence shown here is derived from an EMBL/GenBank/DDBJ whole genome shotgun (WGS) entry which is preliminary data.</text>
</comment>
<dbReference type="EMBL" id="JAHZIJ010000021">
    <property type="protein sequence ID" value="MBW7477160.1"/>
    <property type="molecule type" value="Genomic_DNA"/>
</dbReference>
<organism evidence="1 2">
    <name type="scientific">Paenibacillus oenotherae</name>
    <dbReference type="NCBI Taxonomy" id="1435645"/>
    <lineage>
        <taxon>Bacteria</taxon>
        <taxon>Bacillati</taxon>
        <taxon>Bacillota</taxon>
        <taxon>Bacilli</taxon>
        <taxon>Bacillales</taxon>
        <taxon>Paenibacillaceae</taxon>
        <taxon>Paenibacillus</taxon>
    </lineage>
</organism>
<evidence type="ECO:0000313" key="1">
    <source>
        <dbReference type="EMBL" id="MBW7477160.1"/>
    </source>
</evidence>